<evidence type="ECO:0000313" key="3">
    <source>
        <dbReference type="Proteomes" id="UP000324748"/>
    </source>
</evidence>
<evidence type="ECO:0000313" key="4">
    <source>
        <dbReference type="Proteomes" id="UP000325313"/>
    </source>
</evidence>
<sequence length="62" mass="6931">MLSHCQSGETRRGVIVNILVLLTSHYCPTCPLPHVRQAYHLPESGDKPTVNCGYQYFDVTSP</sequence>
<dbReference type="Proteomes" id="UP000324748">
    <property type="component" value="Unassembled WGS sequence"/>
</dbReference>
<evidence type="ECO:0000313" key="2">
    <source>
        <dbReference type="EMBL" id="KAA1122868.1"/>
    </source>
</evidence>
<evidence type="ECO:0000313" key="1">
    <source>
        <dbReference type="EMBL" id="KAA1083785.1"/>
    </source>
</evidence>
<reference evidence="3 4" key="1">
    <citation type="submission" date="2019-05" db="EMBL/GenBank/DDBJ databases">
        <title>Emergence of the Ug99 lineage of the wheat stem rust pathogen through somatic hybridization.</title>
        <authorList>
            <person name="Li F."/>
            <person name="Upadhyaya N.M."/>
            <person name="Sperschneider J."/>
            <person name="Matny O."/>
            <person name="Nguyen-Phuc H."/>
            <person name="Mago R."/>
            <person name="Raley C."/>
            <person name="Miller M.E."/>
            <person name="Silverstein K.A.T."/>
            <person name="Henningsen E."/>
            <person name="Hirsch C.D."/>
            <person name="Visser B."/>
            <person name="Pretorius Z.A."/>
            <person name="Steffenson B.J."/>
            <person name="Schwessinger B."/>
            <person name="Dodds P.N."/>
            <person name="Figueroa M."/>
        </authorList>
    </citation>
    <scope>NUCLEOTIDE SEQUENCE [LARGE SCALE GENOMIC DNA]</scope>
    <source>
        <strain evidence="1">21-0</strain>
        <strain evidence="2 4">Ug99</strain>
    </source>
</reference>
<keyword evidence="3" id="KW-1185">Reference proteome</keyword>
<dbReference type="AlphaFoldDB" id="A0A5B0RC28"/>
<proteinExistence type="predicted"/>
<protein>
    <submittedName>
        <fullName evidence="2">Uncharacterized protein</fullName>
    </submittedName>
</protein>
<accession>A0A5B0RC28</accession>
<gene>
    <name evidence="1" type="ORF">PGT21_006834</name>
    <name evidence="2" type="ORF">PGTUg99_005800</name>
</gene>
<dbReference type="EMBL" id="VDEP01000214">
    <property type="protein sequence ID" value="KAA1122868.1"/>
    <property type="molecule type" value="Genomic_DNA"/>
</dbReference>
<organism evidence="2 4">
    <name type="scientific">Puccinia graminis f. sp. tritici</name>
    <dbReference type="NCBI Taxonomy" id="56615"/>
    <lineage>
        <taxon>Eukaryota</taxon>
        <taxon>Fungi</taxon>
        <taxon>Dikarya</taxon>
        <taxon>Basidiomycota</taxon>
        <taxon>Pucciniomycotina</taxon>
        <taxon>Pucciniomycetes</taxon>
        <taxon>Pucciniales</taxon>
        <taxon>Pucciniaceae</taxon>
        <taxon>Puccinia</taxon>
    </lineage>
</organism>
<dbReference type="EMBL" id="VSWC01000118">
    <property type="protein sequence ID" value="KAA1083785.1"/>
    <property type="molecule type" value="Genomic_DNA"/>
</dbReference>
<dbReference type="Proteomes" id="UP000325313">
    <property type="component" value="Unassembled WGS sequence"/>
</dbReference>
<name>A0A5B0RC28_PUCGR</name>
<comment type="caution">
    <text evidence="2">The sequence shown here is derived from an EMBL/GenBank/DDBJ whole genome shotgun (WGS) entry which is preliminary data.</text>
</comment>